<feature type="compositionally biased region" description="Low complexity" evidence="7">
    <location>
        <begin position="18"/>
        <end position="27"/>
    </location>
</feature>
<dbReference type="EMBL" id="CAJMWQ010000200">
    <property type="protein sequence ID" value="CAE6345301.1"/>
    <property type="molecule type" value="Genomic_DNA"/>
</dbReference>
<dbReference type="PROSITE" id="PS00463">
    <property type="entry name" value="ZN2_CY6_FUNGAL_1"/>
    <property type="match status" value="1"/>
</dbReference>
<keyword evidence="4" id="KW-0804">Transcription</keyword>
<dbReference type="Pfam" id="PF00172">
    <property type="entry name" value="Zn_clus"/>
    <property type="match status" value="1"/>
</dbReference>
<name>A0A8H2ZVD2_9AGAM</name>
<evidence type="ECO:0000256" key="6">
    <source>
        <dbReference type="SAM" id="Coils"/>
    </source>
</evidence>
<keyword evidence="5" id="KW-0539">Nucleus</keyword>
<proteinExistence type="predicted"/>
<evidence type="ECO:0000313" key="9">
    <source>
        <dbReference type="EMBL" id="CAE6345301.1"/>
    </source>
</evidence>
<dbReference type="PROSITE" id="PS50048">
    <property type="entry name" value="ZN2_CY6_FUNGAL_2"/>
    <property type="match status" value="1"/>
</dbReference>
<feature type="compositionally biased region" description="Basic residues" evidence="7">
    <location>
        <begin position="1"/>
        <end position="17"/>
    </location>
</feature>
<evidence type="ECO:0000313" key="10">
    <source>
        <dbReference type="Proteomes" id="UP000663826"/>
    </source>
</evidence>
<reference evidence="9" key="1">
    <citation type="submission" date="2021-01" db="EMBL/GenBank/DDBJ databases">
        <authorList>
            <person name="Kaushik A."/>
        </authorList>
    </citation>
    <scope>NUCLEOTIDE SEQUENCE</scope>
    <source>
        <strain evidence="9">AG1-1B</strain>
    </source>
</reference>
<sequence length="505" mass="54821">MQQAKTTRKRLPKRGAHARALAAAAAAESRDLDLDEDEMSHTVLQRGSACLSCRKRKLKCDAVRPACRKCTTAGRADECHYDDGKQKTRTQLLQEKVKELEEKLMSLESTSNGSDEGDSMVSPDQPPPLAPAVVTLSNGTISPNGQTSDSLNAGYGPGLFEDSPPNEQAHYDALLNRDTGTLQVFNQQDHSSNVLDVANGQAPPWLGEFPNFETSSGSKTVDTDFAGIPLVGVGGPARNASIDRQLTAYLNGSSLPSSTNVGFSSMSSVSGQPAVPSQFIDITASYGVVPDPALSFTLDAFPDVDGVPARWLDQDQLPTNIRNYLRAGSLGTGLPHAIKDDEITTVFPRPLQEFEDGTITDDTNATITNMYEDGNHAQDASKDSLHCLRVKSLALLERSSRLSTVPEGEKNSGSYERSVKAADAAMKVIHMIDNIDAKNFHMLMGLSWICVSDVLKRELRRKRSAADDESARHTEQELEALYAAMKRLRQVYPILGLWLSKALSS</sequence>
<evidence type="ECO:0000259" key="8">
    <source>
        <dbReference type="PROSITE" id="PS50048"/>
    </source>
</evidence>
<evidence type="ECO:0000256" key="3">
    <source>
        <dbReference type="ARBA" id="ARBA00023015"/>
    </source>
</evidence>
<evidence type="ECO:0000256" key="2">
    <source>
        <dbReference type="ARBA" id="ARBA00022723"/>
    </source>
</evidence>
<dbReference type="SUPFAM" id="SSF57701">
    <property type="entry name" value="Zn2/Cys6 DNA-binding domain"/>
    <property type="match status" value="1"/>
</dbReference>
<dbReference type="GO" id="GO:0000981">
    <property type="term" value="F:DNA-binding transcription factor activity, RNA polymerase II-specific"/>
    <property type="evidence" value="ECO:0007669"/>
    <property type="project" value="InterPro"/>
</dbReference>
<dbReference type="CDD" id="cd00067">
    <property type="entry name" value="GAL4"/>
    <property type="match status" value="1"/>
</dbReference>
<dbReference type="PANTHER" id="PTHR47338">
    <property type="entry name" value="ZN(II)2CYS6 TRANSCRIPTION FACTOR (EUROFUNG)-RELATED"/>
    <property type="match status" value="1"/>
</dbReference>
<feature type="domain" description="Zn(2)-C6 fungal-type" evidence="8">
    <location>
        <begin position="49"/>
        <end position="81"/>
    </location>
</feature>
<comment type="caution">
    <text evidence="9">The sequence shown here is derived from an EMBL/GenBank/DDBJ whole genome shotgun (WGS) entry which is preliminary data.</text>
</comment>
<dbReference type="InterPro" id="IPR036864">
    <property type="entry name" value="Zn2-C6_fun-type_DNA-bd_sf"/>
</dbReference>
<dbReference type="AlphaFoldDB" id="A0A8H2ZVD2"/>
<evidence type="ECO:0000256" key="5">
    <source>
        <dbReference type="ARBA" id="ARBA00023242"/>
    </source>
</evidence>
<dbReference type="GO" id="GO:0008270">
    <property type="term" value="F:zinc ion binding"/>
    <property type="evidence" value="ECO:0007669"/>
    <property type="project" value="InterPro"/>
</dbReference>
<accession>A0A8H2ZVD2</accession>
<dbReference type="Proteomes" id="UP000663826">
    <property type="component" value="Unassembled WGS sequence"/>
</dbReference>
<keyword evidence="2" id="KW-0479">Metal-binding</keyword>
<feature type="region of interest" description="Disordered" evidence="7">
    <location>
        <begin position="1"/>
        <end position="33"/>
    </location>
</feature>
<evidence type="ECO:0000256" key="7">
    <source>
        <dbReference type="SAM" id="MobiDB-lite"/>
    </source>
</evidence>
<gene>
    <name evidence="9" type="ORF">RDB_LOCUS4625</name>
</gene>
<dbReference type="Gene3D" id="4.10.240.10">
    <property type="entry name" value="Zn(2)-C6 fungal-type DNA-binding domain"/>
    <property type="match status" value="1"/>
</dbReference>
<protein>
    <recommendedName>
        <fullName evidence="8">Zn(2)-C6 fungal-type domain-containing protein</fullName>
    </recommendedName>
</protein>
<feature type="coiled-coil region" evidence="6">
    <location>
        <begin position="456"/>
        <end position="491"/>
    </location>
</feature>
<dbReference type="GO" id="GO:0005634">
    <property type="term" value="C:nucleus"/>
    <property type="evidence" value="ECO:0007669"/>
    <property type="project" value="UniProtKB-SubCell"/>
</dbReference>
<dbReference type="SMART" id="SM00066">
    <property type="entry name" value="GAL4"/>
    <property type="match status" value="1"/>
</dbReference>
<keyword evidence="3" id="KW-0805">Transcription regulation</keyword>
<organism evidence="9 10">
    <name type="scientific">Rhizoctonia solani</name>
    <dbReference type="NCBI Taxonomy" id="456999"/>
    <lineage>
        <taxon>Eukaryota</taxon>
        <taxon>Fungi</taxon>
        <taxon>Dikarya</taxon>
        <taxon>Basidiomycota</taxon>
        <taxon>Agaricomycotina</taxon>
        <taxon>Agaricomycetes</taxon>
        <taxon>Cantharellales</taxon>
        <taxon>Ceratobasidiaceae</taxon>
        <taxon>Rhizoctonia</taxon>
    </lineage>
</organism>
<dbReference type="InterPro" id="IPR001138">
    <property type="entry name" value="Zn2Cys6_DnaBD"/>
</dbReference>
<evidence type="ECO:0000256" key="1">
    <source>
        <dbReference type="ARBA" id="ARBA00004123"/>
    </source>
</evidence>
<dbReference type="PANTHER" id="PTHR47338:SF29">
    <property type="entry name" value="ZN(2)-C6 FUNGAL-TYPE DOMAIN-CONTAINING PROTEIN"/>
    <property type="match status" value="1"/>
</dbReference>
<evidence type="ECO:0000256" key="4">
    <source>
        <dbReference type="ARBA" id="ARBA00023163"/>
    </source>
</evidence>
<dbReference type="InterPro" id="IPR050815">
    <property type="entry name" value="TF_fung"/>
</dbReference>
<comment type="subcellular location">
    <subcellularLocation>
        <location evidence="1">Nucleus</location>
    </subcellularLocation>
</comment>
<keyword evidence="6" id="KW-0175">Coiled coil</keyword>